<dbReference type="PROSITE" id="PS51186">
    <property type="entry name" value="GNAT"/>
    <property type="match status" value="1"/>
</dbReference>
<sequence>MVTAGGHRLVLRAAGPADLPAARAMHARCSPQALAQRYHGPAGEADHYLAHLLDPRHGRSVAAETANGQVVALGHLLWDDEESEVALLVEDAWQRLGVGSALLRSLLAVAARARRDVVYAVLPGSDAGMAAVMRGSGLPVEHRTEEGALVLTARLSALPAALHVPAGG</sequence>
<keyword evidence="3" id="KW-1185">Reference proteome</keyword>
<evidence type="ECO:0000313" key="3">
    <source>
        <dbReference type="Proteomes" id="UP001183615"/>
    </source>
</evidence>
<dbReference type="EMBL" id="JAVREV010000019">
    <property type="protein sequence ID" value="MDT0446440.1"/>
    <property type="molecule type" value="Genomic_DNA"/>
</dbReference>
<evidence type="ECO:0000313" key="2">
    <source>
        <dbReference type="EMBL" id="MDT0446440.1"/>
    </source>
</evidence>
<feature type="domain" description="N-acetyltransferase" evidence="1">
    <location>
        <begin position="9"/>
        <end position="165"/>
    </location>
</feature>
<name>A0ABU2SBV4_9ACTN</name>
<dbReference type="InterPro" id="IPR000182">
    <property type="entry name" value="GNAT_dom"/>
</dbReference>
<protein>
    <recommendedName>
        <fullName evidence="1">N-acetyltransferase domain-containing protein</fullName>
    </recommendedName>
</protein>
<proteinExistence type="predicted"/>
<organism evidence="2 3">
    <name type="scientific">Streptomyces johnsoniae</name>
    <dbReference type="NCBI Taxonomy" id="3075532"/>
    <lineage>
        <taxon>Bacteria</taxon>
        <taxon>Bacillati</taxon>
        <taxon>Actinomycetota</taxon>
        <taxon>Actinomycetes</taxon>
        <taxon>Kitasatosporales</taxon>
        <taxon>Streptomycetaceae</taxon>
        <taxon>Streptomyces</taxon>
    </lineage>
</organism>
<evidence type="ECO:0000259" key="1">
    <source>
        <dbReference type="PROSITE" id="PS51186"/>
    </source>
</evidence>
<comment type="caution">
    <text evidence="2">The sequence shown here is derived from an EMBL/GenBank/DDBJ whole genome shotgun (WGS) entry which is preliminary data.</text>
</comment>
<accession>A0ABU2SBV4</accession>
<dbReference type="InterPro" id="IPR016181">
    <property type="entry name" value="Acyl_CoA_acyltransferase"/>
</dbReference>
<dbReference type="RefSeq" id="WP_311620593.1">
    <property type="nucleotide sequence ID" value="NZ_JAVREV010000019.1"/>
</dbReference>
<dbReference type="Proteomes" id="UP001183615">
    <property type="component" value="Unassembled WGS sequence"/>
</dbReference>
<dbReference type="Pfam" id="PF00583">
    <property type="entry name" value="Acetyltransf_1"/>
    <property type="match status" value="1"/>
</dbReference>
<dbReference type="CDD" id="cd04301">
    <property type="entry name" value="NAT_SF"/>
    <property type="match status" value="1"/>
</dbReference>
<dbReference type="SUPFAM" id="SSF55729">
    <property type="entry name" value="Acyl-CoA N-acyltransferases (Nat)"/>
    <property type="match status" value="1"/>
</dbReference>
<gene>
    <name evidence="2" type="ORF">RM779_28155</name>
</gene>
<dbReference type="Gene3D" id="3.40.630.30">
    <property type="match status" value="1"/>
</dbReference>
<reference evidence="3" key="1">
    <citation type="submission" date="2023-07" db="EMBL/GenBank/DDBJ databases">
        <title>30 novel species of actinomycetes from the DSMZ collection.</title>
        <authorList>
            <person name="Nouioui I."/>
        </authorList>
    </citation>
    <scope>NUCLEOTIDE SEQUENCE [LARGE SCALE GENOMIC DNA]</scope>
    <source>
        <strain evidence="3">DSM 41886</strain>
    </source>
</reference>